<evidence type="ECO:0000256" key="2">
    <source>
        <dbReference type="ARBA" id="ARBA00022483"/>
    </source>
</evidence>
<keyword evidence="2" id="KW-0268">Exocytosis</keyword>
<dbReference type="Proteomes" id="UP001142055">
    <property type="component" value="Chromosome 3"/>
</dbReference>
<comment type="subcellular location">
    <subcellularLocation>
        <location evidence="1">Target cell membrane</location>
    </subcellularLocation>
</comment>
<comment type="caution">
    <text evidence="9">The sequence shown here is derived from an EMBL/GenBank/DDBJ whole genome shotgun (WGS) entry which is preliminary data.</text>
</comment>
<evidence type="ECO:0000256" key="3">
    <source>
        <dbReference type="ARBA" id="ARBA00022537"/>
    </source>
</evidence>
<dbReference type="OMA" id="CIDDRSN"/>
<dbReference type="GO" id="GO:0044231">
    <property type="term" value="C:host cell presynaptic membrane"/>
    <property type="evidence" value="ECO:0007669"/>
    <property type="project" value="UniProtKB-KW"/>
</dbReference>
<evidence type="ECO:0000256" key="7">
    <source>
        <dbReference type="ARBA" id="ARBA00023298"/>
    </source>
</evidence>
<name>A0A9Q0M2T0_BLOTA</name>
<sequence length="285" mass="32321">MDLIDERDFEWKTPLHVCCISNSIDCAEILLMFGAQVNSLKRGDWTPLMISLAKGSLPMARLLIQYGADPSIINKDGWNAIHIATRTGNIELIELLEKQPNIKPEQWLAQSKNKRTLLHIASSNGHLALVKHFLVKSPFAKYFTINCKDSCGTTPFMDAARTNCVDICQFYWDHSNKSLDIYEYDNLGRTALHLAAQTNSCDAIVWLIQTLNYNIECKDQWKQTPLFLSVREGHEEATKLLLKFGAKQSTDSKNRCPIDIANIYGHKVLVDYMCCDNRSCTTDNS</sequence>
<feature type="repeat" description="ANK" evidence="8">
    <location>
        <begin position="43"/>
        <end position="75"/>
    </location>
</feature>
<dbReference type="PROSITE" id="PS50088">
    <property type="entry name" value="ANK_REPEAT"/>
    <property type="match status" value="4"/>
</dbReference>
<dbReference type="SUPFAM" id="SSF48403">
    <property type="entry name" value="Ankyrin repeat"/>
    <property type="match status" value="1"/>
</dbReference>
<dbReference type="Pfam" id="PF00023">
    <property type="entry name" value="Ank"/>
    <property type="match status" value="1"/>
</dbReference>
<protein>
    <submittedName>
        <fullName evidence="9">Uncharacterized protein</fullName>
    </submittedName>
</protein>
<proteinExistence type="predicted"/>
<dbReference type="InterPro" id="IPR036770">
    <property type="entry name" value="Ankyrin_rpt-contain_sf"/>
</dbReference>
<dbReference type="GO" id="GO:0000976">
    <property type="term" value="F:transcription cis-regulatory region binding"/>
    <property type="evidence" value="ECO:0007669"/>
    <property type="project" value="TreeGrafter"/>
</dbReference>
<dbReference type="EMBL" id="JAPWDV010000003">
    <property type="protein sequence ID" value="KAJ6216455.1"/>
    <property type="molecule type" value="Genomic_DNA"/>
</dbReference>
<dbReference type="GO" id="GO:0005634">
    <property type="term" value="C:nucleus"/>
    <property type="evidence" value="ECO:0007669"/>
    <property type="project" value="TreeGrafter"/>
</dbReference>
<evidence type="ECO:0000256" key="6">
    <source>
        <dbReference type="ARBA" id="ARBA00023043"/>
    </source>
</evidence>
<dbReference type="PROSITE" id="PS50297">
    <property type="entry name" value="ANK_REP_REGION"/>
    <property type="match status" value="1"/>
</dbReference>
<keyword evidence="5" id="KW-0528">Neurotoxin</keyword>
<feature type="repeat" description="ANK" evidence="8">
    <location>
        <begin position="187"/>
        <end position="220"/>
    </location>
</feature>
<organism evidence="9 10">
    <name type="scientific">Blomia tropicalis</name>
    <name type="common">Mite</name>
    <dbReference type="NCBI Taxonomy" id="40697"/>
    <lineage>
        <taxon>Eukaryota</taxon>
        <taxon>Metazoa</taxon>
        <taxon>Ecdysozoa</taxon>
        <taxon>Arthropoda</taxon>
        <taxon>Chelicerata</taxon>
        <taxon>Arachnida</taxon>
        <taxon>Acari</taxon>
        <taxon>Acariformes</taxon>
        <taxon>Sarcoptiformes</taxon>
        <taxon>Astigmata</taxon>
        <taxon>Glycyphagoidea</taxon>
        <taxon>Echimyopodidae</taxon>
        <taxon>Blomia</taxon>
    </lineage>
</organism>
<gene>
    <name evidence="9" type="ORF">RDWZM_007612</name>
</gene>
<dbReference type="AlphaFoldDB" id="A0A9Q0M2T0"/>
<reference evidence="9" key="1">
    <citation type="submission" date="2022-12" db="EMBL/GenBank/DDBJ databases">
        <title>Genome assemblies of Blomia tropicalis.</title>
        <authorList>
            <person name="Cui Y."/>
        </authorList>
    </citation>
    <scope>NUCLEOTIDE SEQUENCE</scope>
    <source>
        <tissue evidence="9">Adult mites</tissue>
    </source>
</reference>
<dbReference type="GO" id="GO:0044218">
    <property type="term" value="C:other organism cell membrane"/>
    <property type="evidence" value="ECO:0007669"/>
    <property type="project" value="UniProtKB-KW"/>
</dbReference>
<keyword evidence="5" id="KW-0638">Presynaptic neurotoxin</keyword>
<keyword evidence="7" id="KW-1053">Target membrane</keyword>
<dbReference type="GO" id="GO:0045944">
    <property type="term" value="P:positive regulation of transcription by RNA polymerase II"/>
    <property type="evidence" value="ECO:0007669"/>
    <property type="project" value="TreeGrafter"/>
</dbReference>
<dbReference type="SMART" id="SM00248">
    <property type="entry name" value="ANK"/>
    <property type="match status" value="7"/>
</dbReference>
<keyword evidence="5" id="KW-0800">Toxin</keyword>
<dbReference type="PANTHER" id="PTHR24193">
    <property type="entry name" value="ANKYRIN REPEAT PROTEIN"/>
    <property type="match status" value="1"/>
</dbReference>
<dbReference type="Gene3D" id="1.25.40.20">
    <property type="entry name" value="Ankyrin repeat-containing domain"/>
    <property type="match status" value="2"/>
</dbReference>
<dbReference type="Pfam" id="PF12796">
    <property type="entry name" value="Ank_2"/>
    <property type="match status" value="2"/>
</dbReference>
<evidence type="ECO:0000256" key="1">
    <source>
        <dbReference type="ARBA" id="ARBA00004175"/>
    </source>
</evidence>
<feature type="repeat" description="ANK" evidence="8">
    <location>
        <begin position="10"/>
        <end position="42"/>
    </location>
</feature>
<evidence type="ECO:0000256" key="8">
    <source>
        <dbReference type="PROSITE-ProRule" id="PRU00023"/>
    </source>
</evidence>
<keyword evidence="6 8" id="KW-0040">ANK repeat</keyword>
<keyword evidence="10" id="KW-1185">Reference proteome</keyword>
<dbReference type="GO" id="GO:0006887">
    <property type="term" value="P:exocytosis"/>
    <property type="evidence" value="ECO:0007669"/>
    <property type="project" value="UniProtKB-KW"/>
</dbReference>
<keyword evidence="7" id="KW-0472">Membrane</keyword>
<dbReference type="PANTHER" id="PTHR24193:SF121">
    <property type="entry name" value="ADA2A-CONTAINING COMPLEX COMPONENT 3, ISOFORM D"/>
    <property type="match status" value="1"/>
</dbReference>
<accession>A0A9Q0M2T0</accession>
<keyword evidence="4" id="KW-0677">Repeat</keyword>
<evidence type="ECO:0000256" key="5">
    <source>
        <dbReference type="ARBA" id="ARBA00023028"/>
    </source>
</evidence>
<keyword evidence="3" id="KW-1052">Target cell membrane</keyword>
<evidence type="ECO:0000313" key="9">
    <source>
        <dbReference type="EMBL" id="KAJ6216455.1"/>
    </source>
</evidence>
<dbReference type="InterPro" id="IPR050663">
    <property type="entry name" value="Ankyrin-SOCS_Box"/>
</dbReference>
<evidence type="ECO:0000256" key="4">
    <source>
        <dbReference type="ARBA" id="ARBA00022737"/>
    </source>
</evidence>
<dbReference type="InterPro" id="IPR002110">
    <property type="entry name" value="Ankyrin_rpt"/>
</dbReference>
<evidence type="ECO:0000313" key="10">
    <source>
        <dbReference type="Proteomes" id="UP001142055"/>
    </source>
</evidence>
<feature type="repeat" description="ANK" evidence="8">
    <location>
        <begin position="221"/>
        <end position="253"/>
    </location>
</feature>